<keyword evidence="3" id="KW-1185">Reference proteome</keyword>
<feature type="transmembrane region" description="Helical" evidence="1">
    <location>
        <begin position="313"/>
        <end position="333"/>
    </location>
</feature>
<evidence type="ECO:0000256" key="1">
    <source>
        <dbReference type="SAM" id="Phobius"/>
    </source>
</evidence>
<feature type="transmembrane region" description="Helical" evidence="1">
    <location>
        <begin position="279"/>
        <end position="301"/>
    </location>
</feature>
<feature type="transmembrane region" description="Helical" evidence="1">
    <location>
        <begin position="113"/>
        <end position="133"/>
    </location>
</feature>
<dbReference type="Proteomes" id="UP001466893">
    <property type="component" value="Chromosome"/>
</dbReference>
<feature type="transmembrane region" description="Helical" evidence="1">
    <location>
        <begin position="40"/>
        <end position="56"/>
    </location>
</feature>
<dbReference type="EMBL" id="CP151800">
    <property type="protein sequence ID" value="WZV96767.1"/>
    <property type="molecule type" value="Genomic_DNA"/>
</dbReference>
<sequence length="357" mass="41657">MISLASVRTKSRIAKRFYRIEVAVVIPDYLTFIRFQDRKIIPFFFFIVFILLGFYWKNAGYTFTARDAGFISGILVIVLFTFIYELKAYWAYKCVVKNIDFSCFAGKQAGRKELLLTHPAITSLLFGLVFWAAATVCFLFTSPVYALACLGAISPLFLYFVFRFIRASYIKQVGSASVEQVRYKHLYRYVASYLLLSVCLNMLTVSPLKYHADFSLQEGFFSAPLMVAMLVLCAIVLVMNLLFVRLSRRYIFLGRLFLNEIDFYFSPSLPGRVLLEMPLWLRMVLLLVVEVVWILLVSMLLSLPAWPVVFEMYFLLCLLPCLAYSYLHIYRLWHGDFLMACDMYFRWGEINKQMSFW</sequence>
<organism evidence="2 3">
    <name type="scientific">Kosakonia calanthes</name>
    <dbReference type="NCBI Taxonomy" id="3139408"/>
    <lineage>
        <taxon>Bacteria</taxon>
        <taxon>Pseudomonadati</taxon>
        <taxon>Pseudomonadota</taxon>
        <taxon>Gammaproteobacteria</taxon>
        <taxon>Enterobacterales</taxon>
        <taxon>Enterobacteriaceae</taxon>
        <taxon>Kosakonia</taxon>
    </lineage>
</organism>
<keyword evidence="1" id="KW-0472">Membrane</keyword>
<protein>
    <recommendedName>
        <fullName evidence="4">Inner membrane protein</fullName>
    </recommendedName>
</protein>
<evidence type="ECO:0000313" key="2">
    <source>
        <dbReference type="EMBL" id="WZV96767.1"/>
    </source>
</evidence>
<accession>A0ABZ3B1U1</accession>
<evidence type="ECO:0000313" key="3">
    <source>
        <dbReference type="Proteomes" id="UP001466893"/>
    </source>
</evidence>
<gene>
    <name evidence="2" type="ORF">AAEY27_13860</name>
</gene>
<dbReference type="RefSeq" id="WP_342321192.1">
    <property type="nucleotide sequence ID" value="NZ_CP151800.1"/>
</dbReference>
<feature type="transmembrane region" description="Helical" evidence="1">
    <location>
        <begin position="68"/>
        <end position="92"/>
    </location>
</feature>
<proteinExistence type="predicted"/>
<name>A0ABZ3B1U1_9ENTR</name>
<reference evidence="2 3" key="1">
    <citation type="submission" date="2024-04" db="EMBL/GenBank/DDBJ databases">
        <title>Kosakonia calanthae sp. nov., a halophilic bacterium isolated from leaves of Calanthe tiplacata.</title>
        <authorList>
            <person name="Wu P."/>
        </authorList>
    </citation>
    <scope>NUCLEOTIDE SEQUENCE [LARGE SCALE GENOMIC DNA]</scope>
    <source>
        <strain evidence="2 3">BYX6</strain>
    </source>
</reference>
<evidence type="ECO:0008006" key="4">
    <source>
        <dbReference type="Google" id="ProtNLM"/>
    </source>
</evidence>
<feature type="transmembrane region" description="Helical" evidence="1">
    <location>
        <begin position="186"/>
        <end position="205"/>
    </location>
</feature>
<feature type="transmembrane region" description="Helical" evidence="1">
    <location>
        <begin position="225"/>
        <end position="246"/>
    </location>
</feature>
<keyword evidence="1" id="KW-0812">Transmembrane</keyword>
<keyword evidence="1" id="KW-1133">Transmembrane helix</keyword>
<feature type="transmembrane region" description="Helical" evidence="1">
    <location>
        <begin position="145"/>
        <end position="165"/>
    </location>
</feature>